<keyword evidence="2" id="KW-1185">Reference proteome</keyword>
<gene>
    <name evidence="1" type="ORF">CLV59_105469</name>
</gene>
<dbReference type="AlphaFoldDB" id="A0A327VYZ3"/>
<accession>A0A327VYZ3</accession>
<comment type="caution">
    <text evidence="1">The sequence shown here is derived from an EMBL/GenBank/DDBJ whole genome shotgun (WGS) entry which is preliminary data.</text>
</comment>
<dbReference type="EMBL" id="QLMA01000005">
    <property type="protein sequence ID" value="RAJ80360.1"/>
    <property type="molecule type" value="Genomic_DNA"/>
</dbReference>
<dbReference type="RefSeq" id="WP_111593349.1">
    <property type="nucleotide sequence ID" value="NZ_QLMA01000005.1"/>
</dbReference>
<organism evidence="1 2">
    <name type="scientific">Chitinophaga dinghuensis</name>
    <dbReference type="NCBI Taxonomy" id="1539050"/>
    <lineage>
        <taxon>Bacteria</taxon>
        <taxon>Pseudomonadati</taxon>
        <taxon>Bacteroidota</taxon>
        <taxon>Chitinophagia</taxon>
        <taxon>Chitinophagales</taxon>
        <taxon>Chitinophagaceae</taxon>
        <taxon>Chitinophaga</taxon>
    </lineage>
</organism>
<dbReference type="Proteomes" id="UP000249819">
    <property type="component" value="Unassembled WGS sequence"/>
</dbReference>
<sequence>MKSWGNRATICANVTKQLLAAKEGNYPPPDLPDNLTNWLAQLTLLYGVPVEYMVADNRMLPLESMRFFYIDRNWLDRLVDGALSVGVLSSKEQVFNETFYEEIYAQIDIRQMQLRASLRNETPPAVTAAGGGMTGVIFRSIVVSGWPGLEIEAFKATVPLKILRMDRLSDNTMLCIWEDMPDTVNFIEPSEGLHFGVIMDPGADTFKVYLRGLGYPTSNPFPAGEQIFNGPDPVAASGGFRSGVKGVIDITGLKANITKAMPAGALPDGKLSPGAMAIQMVRGAGKQPYDMNSPACDPSIPQS</sequence>
<protein>
    <submittedName>
        <fullName evidence="1">Uncharacterized protein</fullName>
    </submittedName>
</protein>
<evidence type="ECO:0000313" key="1">
    <source>
        <dbReference type="EMBL" id="RAJ80360.1"/>
    </source>
</evidence>
<dbReference type="OrthoDB" id="4846903at2"/>
<proteinExistence type="predicted"/>
<reference evidence="1 2" key="1">
    <citation type="submission" date="2018-06" db="EMBL/GenBank/DDBJ databases">
        <title>Genomic Encyclopedia of Archaeal and Bacterial Type Strains, Phase II (KMG-II): from individual species to whole genera.</title>
        <authorList>
            <person name="Goeker M."/>
        </authorList>
    </citation>
    <scope>NUCLEOTIDE SEQUENCE [LARGE SCALE GENOMIC DNA]</scope>
    <source>
        <strain evidence="1 2">DSM 29821</strain>
    </source>
</reference>
<evidence type="ECO:0000313" key="2">
    <source>
        <dbReference type="Proteomes" id="UP000249819"/>
    </source>
</evidence>
<name>A0A327VYZ3_9BACT</name>